<evidence type="ECO:0000313" key="1">
    <source>
        <dbReference type="EMBL" id="CAG8600408.1"/>
    </source>
</evidence>
<dbReference type="EMBL" id="CAJVPJ010001688">
    <property type="protein sequence ID" value="CAG8600408.1"/>
    <property type="molecule type" value="Genomic_DNA"/>
</dbReference>
<dbReference type="OrthoDB" id="2351131at2759"/>
<sequence>FEEGTGSAKLIVQTNAFDDNRKDAEEGVADAELMATAPDISPDNAETIKQIPTRLFTDNMHMQRHYLCFE</sequence>
<evidence type="ECO:0000313" key="2">
    <source>
        <dbReference type="Proteomes" id="UP000789572"/>
    </source>
</evidence>
<feature type="non-terminal residue" evidence="1">
    <location>
        <position position="1"/>
    </location>
</feature>
<reference evidence="1" key="1">
    <citation type="submission" date="2021-06" db="EMBL/GenBank/DDBJ databases">
        <authorList>
            <person name="Kallberg Y."/>
            <person name="Tangrot J."/>
            <person name="Rosling A."/>
        </authorList>
    </citation>
    <scope>NUCLEOTIDE SEQUENCE</scope>
    <source>
        <strain evidence="1">IA702</strain>
    </source>
</reference>
<proteinExistence type="predicted"/>
<accession>A0A9N9CFY6</accession>
<comment type="caution">
    <text evidence="1">The sequence shown here is derived from an EMBL/GenBank/DDBJ whole genome shotgun (WGS) entry which is preliminary data.</text>
</comment>
<gene>
    <name evidence="1" type="ORF">POCULU_LOCUS7433</name>
</gene>
<keyword evidence="2" id="KW-1185">Reference proteome</keyword>
<dbReference type="AlphaFoldDB" id="A0A9N9CFY6"/>
<dbReference type="Proteomes" id="UP000789572">
    <property type="component" value="Unassembled WGS sequence"/>
</dbReference>
<protein>
    <submittedName>
        <fullName evidence="1">3033_t:CDS:1</fullName>
    </submittedName>
</protein>
<organism evidence="1 2">
    <name type="scientific">Paraglomus occultum</name>
    <dbReference type="NCBI Taxonomy" id="144539"/>
    <lineage>
        <taxon>Eukaryota</taxon>
        <taxon>Fungi</taxon>
        <taxon>Fungi incertae sedis</taxon>
        <taxon>Mucoromycota</taxon>
        <taxon>Glomeromycotina</taxon>
        <taxon>Glomeromycetes</taxon>
        <taxon>Paraglomerales</taxon>
        <taxon>Paraglomeraceae</taxon>
        <taxon>Paraglomus</taxon>
    </lineage>
</organism>
<name>A0A9N9CFY6_9GLOM</name>